<keyword evidence="2" id="KW-0418">Kinase</keyword>
<protein>
    <submittedName>
        <fullName evidence="2">Histidine kinase</fullName>
    </submittedName>
</protein>
<comment type="caution">
    <text evidence="2">The sequence shown here is derived from an EMBL/GenBank/DDBJ whole genome shotgun (WGS) entry which is preliminary data.</text>
</comment>
<dbReference type="PANTHER" id="PTHR43642">
    <property type="entry name" value="HYBRID SIGNAL TRANSDUCTION HISTIDINE KINASE G"/>
    <property type="match status" value="1"/>
</dbReference>
<dbReference type="InterPro" id="IPR053159">
    <property type="entry name" value="Hybrid_Histidine_Kinase"/>
</dbReference>
<accession>A0A9N8DNC9</accession>
<dbReference type="InterPro" id="IPR027417">
    <property type="entry name" value="P-loop_NTPase"/>
</dbReference>
<sequence>MNQSISLYGESSVNYHGREEEQQLIQKLLLLSEEESQYLVISGQAGSGKTALIDYCSHAWESNDSQDPKPEQSTPTPDTTGTGTSPCTRKKEARCIIYAVAKFEDRQSAQPFTFITNAVNDLCQNWAATKEGRHQARLFRRESSQQFDNSILSAFLPKLYNTVNVTLSTATNAATTAATVASTAATVATSATISAANVATSATITAANVATSATITAANVATSAANAATAAVPGALRRIHSFDASLRGSTAFGSIRGPGQIIPRSPASRRIPRSLRRTSTDEEAGTKLGAMAETPMSKHLPRRVNSTATSGTRGPIPLRRYNTDTGKRESLGQEEPPPLIRSKTEAHTHNIPKPMALRRTRTDTGKCSSLTGGNPLETLLQETNESDSENETSFMGQEAPTGRRDDTDGSDNESVDGTSRPTFRRSNTTIRNSANAFANVVPPTLRRTKTDGTHSKAAIDAVLQSGQDSGAPSERISLSSLSLLSAGDMQNEQIIFAVGQELKSKENSFDRLKRILLLLLKAMTNNSTGSNDTHIGGGSDHASRNVMGKLRTVVIFFDDLQFADPQSLRLVQDLVEENIPGLFLVSAFRSEDVNADDQDDEEDDSMHQQLDRLIVRHPVVRQLDELTKESKQDISRRVHKMHLKGFKLDEICKLLSAAMGEKDQTGKLLPLAEVILEKTLGNPLFVEQFVQILQREGHLKFSLLSCSWEWSDVQDIRQAMKIISSEVADAIVSSLKELDKDTQRILKVASCAGTQILPPVIGRYLELMKTRAQSQTTTMVADEAKTDDKSERQLEVVLEELVRARIIRRREAGSSVYYWAHAKLQQAAFSLMTEEERYQVHLGLGKLLLKDLTSRTESSTLPREIVVYLAADQLNQVPIPTLAVEGGNILLLDLANLNYEAAKLSIAKSAFHPAVKLLRSGIHVLEEENPFPSVANIWSRNYKLALALHNSLAEMCYTVGDHEAAKETIDEILRNTTCKEDQYRAQSCFLEIVTNGKDRDILQGANMCIEYLKPYGIDFPKKATDSHIFMERRRLNQVLPTGRLEELCHQKFISSSDPGSKCVAVFLGKLTSYSFLAGDGSLCELSSLKSFRHALKNGISIYTALAMAMYAATKRQKQKFEKAYTRASIAEDMLKALVAKPGHDMIKARVLVSIHGGLIPMKRPIQDSLDPFLEAHRSGMRSGDVEYAALATMMYGYSYLFCGLPLGHLEADMASYANRIVASQNPVSLQGGAMDKAETFLSVMQGHAQSMTLRDTCIFRLFLACVYGDYVTCEELIEKLSAFPHFNPCIVRMHIRHAFTGCAAFAIARSSSGPKKSKFVEIGRSSLKYFQEYSQQGSLNAYPISEFLSAEETPSKASFDKAISVCARSGLKSFEAMSNESCGLYFLDQDDEDWAAFYLVRAVELYEEWGARGKAKRVRSVYPFVNAALVEKEGDCASHRSTSAGLKGKRTYRPSTFDKTNEVVFGSQELNVSGALADDSELSSTGKYSSFF</sequence>
<keyword evidence="3" id="KW-1185">Reference proteome</keyword>
<organism evidence="2 3">
    <name type="scientific">Seminavis robusta</name>
    <dbReference type="NCBI Taxonomy" id="568900"/>
    <lineage>
        <taxon>Eukaryota</taxon>
        <taxon>Sar</taxon>
        <taxon>Stramenopiles</taxon>
        <taxon>Ochrophyta</taxon>
        <taxon>Bacillariophyta</taxon>
        <taxon>Bacillariophyceae</taxon>
        <taxon>Bacillariophycidae</taxon>
        <taxon>Naviculales</taxon>
        <taxon>Naviculaceae</taxon>
        <taxon>Seminavis</taxon>
    </lineage>
</organism>
<proteinExistence type="predicted"/>
<evidence type="ECO:0000313" key="3">
    <source>
        <dbReference type="Proteomes" id="UP001153069"/>
    </source>
</evidence>
<dbReference type="OrthoDB" id="41113at2759"/>
<keyword evidence="2" id="KW-0808">Transferase</keyword>
<reference evidence="2" key="1">
    <citation type="submission" date="2020-06" db="EMBL/GenBank/DDBJ databases">
        <authorList>
            <consortium name="Plant Systems Biology data submission"/>
        </authorList>
    </citation>
    <scope>NUCLEOTIDE SEQUENCE</scope>
    <source>
        <strain evidence="2">D6</strain>
    </source>
</reference>
<evidence type="ECO:0000256" key="1">
    <source>
        <dbReference type="SAM" id="MobiDB-lite"/>
    </source>
</evidence>
<feature type="region of interest" description="Disordered" evidence="1">
    <location>
        <begin position="61"/>
        <end position="87"/>
    </location>
</feature>
<evidence type="ECO:0000313" key="2">
    <source>
        <dbReference type="EMBL" id="CAB9503761.1"/>
    </source>
</evidence>
<dbReference type="GO" id="GO:0016301">
    <property type="term" value="F:kinase activity"/>
    <property type="evidence" value="ECO:0007669"/>
    <property type="project" value="UniProtKB-KW"/>
</dbReference>
<feature type="compositionally biased region" description="Basic and acidic residues" evidence="1">
    <location>
        <begin position="321"/>
        <end position="331"/>
    </location>
</feature>
<feature type="region of interest" description="Disordered" evidence="1">
    <location>
        <begin position="253"/>
        <end position="427"/>
    </location>
</feature>
<gene>
    <name evidence="2" type="ORF">SEMRO_175_G077160.1</name>
</gene>
<dbReference type="Proteomes" id="UP001153069">
    <property type="component" value="Unassembled WGS sequence"/>
</dbReference>
<dbReference type="EMBL" id="CAICTM010000174">
    <property type="protein sequence ID" value="CAB9503761.1"/>
    <property type="molecule type" value="Genomic_DNA"/>
</dbReference>
<name>A0A9N8DNC9_9STRA</name>
<dbReference type="SUPFAM" id="SSF52540">
    <property type="entry name" value="P-loop containing nucleoside triphosphate hydrolases"/>
    <property type="match status" value="1"/>
</dbReference>
<feature type="compositionally biased region" description="Low complexity" evidence="1">
    <location>
        <begin position="73"/>
        <end position="87"/>
    </location>
</feature>
<feature type="compositionally biased region" description="Polar residues" evidence="1">
    <location>
        <begin position="415"/>
        <end position="427"/>
    </location>
</feature>
<dbReference type="PANTHER" id="PTHR43642:SF1">
    <property type="entry name" value="HYBRID SIGNAL TRANSDUCTION HISTIDINE KINASE G"/>
    <property type="match status" value="1"/>
</dbReference>